<accession>A0A2R6AH38</accession>
<protein>
    <recommendedName>
        <fullName evidence="2">ParB/Spo0J HTH domain-containing protein</fullName>
    </recommendedName>
</protein>
<organism evidence="3 4">
    <name type="scientific">Candidatus Marsarchaeota G2 archaeon OSP_D</name>
    <dbReference type="NCBI Taxonomy" id="1978157"/>
    <lineage>
        <taxon>Archaea</taxon>
        <taxon>Candidatus Marsarchaeota</taxon>
        <taxon>Candidatus Marsarchaeota group 2</taxon>
    </lineage>
</organism>
<gene>
    <name evidence="3" type="ORF">B9Q03_12170</name>
</gene>
<comment type="caution">
    <text evidence="3">The sequence shown here is derived from an EMBL/GenBank/DDBJ whole genome shotgun (WGS) entry which is preliminary data.</text>
</comment>
<dbReference type="Pfam" id="PF17762">
    <property type="entry name" value="HTH_ParB"/>
    <property type="match status" value="1"/>
</dbReference>
<dbReference type="AlphaFoldDB" id="A0A2R6AH38"/>
<proteinExistence type="predicted"/>
<dbReference type="Proteomes" id="UP000240322">
    <property type="component" value="Unassembled WGS sequence"/>
</dbReference>
<evidence type="ECO:0000256" key="1">
    <source>
        <dbReference type="SAM" id="MobiDB-lite"/>
    </source>
</evidence>
<feature type="non-terminal residue" evidence="3">
    <location>
        <position position="1"/>
    </location>
</feature>
<name>A0A2R6AH38_9ARCH</name>
<evidence type="ECO:0000313" key="3">
    <source>
        <dbReference type="EMBL" id="PSN85658.1"/>
    </source>
</evidence>
<feature type="region of interest" description="Disordered" evidence="1">
    <location>
        <begin position="117"/>
        <end position="139"/>
    </location>
</feature>
<evidence type="ECO:0000259" key="2">
    <source>
        <dbReference type="Pfam" id="PF17762"/>
    </source>
</evidence>
<feature type="domain" description="ParB/Spo0J HTH" evidence="2">
    <location>
        <begin position="68"/>
        <end position="130"/>
    </location>
</feature>
<dbReference type="EMBL" id="NEXE01000232">
    <property type="protein sequence ID" value="PSN85658.1"/>
    <property type="molecule type" value="Genomic_DNA"/>
</dbReference>
<sequence>KTGGDLAKEIALSVEYNARRRHLVRSELAIIVAKAFKMIEELTQKKVIPRESGNTTNLGFNKESDSLRKVAEKVGISEPTLSKALKVVEKGTPEVQKAVEKGELSVKRAYEIVQHPPEEQKKLLEKSQEKRPEESEERHLNKSKWLQVFSAFEKNPSRETVERLASEHGVSVDEVIRVVNFVLSERGKLPISLSVLAEGRRAVLEESKAVLEERKKVAPTVAGAGRSVVEEDEVVITDEYVIAGIRVFARIRGERSLSHAAATIIMEHLVELGLKW</sequence>
<dbReference type="Gene3D" id="1.10.10.2830">
    <property type="match status" value="1"/>
</dbReference>
<reference evidence="3 4" key="1">
    <citation type="submission" date="2017-04" db="EMBL/GenBank/DDBJ databases">
        <title>Novel microbial lineages endemic to geothermal iron-oxide mats fill important gaps in the evolutionary history of Archaea.</title>
        <authorList>
            <person name="Jay Z.J."/>
            <person name="Beam J.P."/>
            <person name="Dlakic M."/>
            <person name="Rusch D.B."/>
            <person name="Kozubal M.A."/>
            <person name="Inskeep W.P."/>
        </authorList>
    </citation>
    <scope>NUCLEOTIDE SEQUENCE [LARGE SCALE GENOMIC DNA]</scope>
    <source>
        <strain evidence="3">OSP_D</strain>
    </source>
</reference>
<dbReference type="SUPFAM" id="SSF109709">
    <property type="entry name" value="KorB DNA-binding domain-like"/>
    <property type="match status" value="1"/>
</dbReference>
<evidence type="ECO:0000313" key="4">
    <source>
        <dbReference type="Proteomes" id="UP000240322"/>
    </source>
</evidence>
<dbReference type="InterPro" id="IPR041468">
    <property type="entry name" value="HTH_ParB/Spo0J"/>
</dbReference>